<dbReference type="GO" id="GO:0006508">
    <property type="term" value="P:proteolysis"/>
    <property type="evidence" value="ECO:0007669"/>
    <property type="project" value="InterPro"/>
</dbReference>
<keyword evidence="1" id="KW-0812">Transmembrane</keyword>
<dbReference type="EMBL" id="RJUF01000194">
    <property type="protein sequence ID" value="MCP9766038.1"/>
    <property type="molecule type" value="Genomic_DNA"/>
</dbReference>
<reference evidence="3 4" key="1">
    <citation type="submission" date="2018-11" db="EMBL/GenBank/DDBJ databases">
        <title>Novel bacteria species description.</title>
        <authorList>
            <person name="Han J.-H."/>
        </authorList>
    </citation>
    <scope>NUCLEOTIDE SEQUENCE [LARGE SCALE GENOMIC DNA]</scope>
    <source>
        <strain evidence="3 4">KCTC23259</strain>
    </source>
</reference>
<dbReference type="Proteomes" id="UP001204144">
    <property type="component" value="Unassembled WGS sequence"/>
</dbReference>
<dbReference type="Gene3D" id="3.40.50.200">
    <property type="entry name" value="Peptidase S8/S53 domain"/>
    <property type="match status" value="1"/>
</dbReference>
<evidence type="ECO:0000256" key="1">
    <source>
        <dbReference type="SAM" id="Phobius"/>
    </source>
</evidence>
<gene>
    <name evidence="3" type="ORF">EGI31_24130</name>
</gene>
<dbReference type="RefSeq" id="WP_255039744.1">
    <property type="nucleotide sequence ID" value="NZ_RJUF01000194.1"/>
</dbReference>
<feature type="transmembrane region" description="Helical" evidence="1">
    <location>
        <begin position="20"/>
        <end position="39"/>
    </location>
</feature>
<dbReference type="SUPFAM" id="SSF52743">
    <property type="entry name" value="Subtilisin-like"/>
    <property type="match status" value="1"/>
</dbReference>
<dbReference type="Pfam" id="PF00082">
    <property type="entry name" value="Peptidase_S8"/>
    <property type="match status" value="1"/>
</dbReference>
<feature type="transmembrane region" description="Helical" evidence="1">
    <location>
        <begin position="44"/>
        <end position="63"/>
    </location>
</feature>
<proteinExistence type="predicted"/>
<dbReference type="InterPro" id="IPR000209">
    <property type="entry name" value="Peptidase_S8/S53_dom"/>
</dbReference>
<evidence type="ECO:0000313" key="4">
    <source>
        <dbReference type="Proteomes" id="UP001204144"/>
    </source>
</evidence>
<dbReference type="GO" id="GO:0004252">
    <property type="term" value="F:serine-type endopeptidase activity"/>
    <property type="evidence" value="ECO:0007669"/>
    <property type="project" value="InterPro"/>
</dbReference>
<evidence type="ECO:0000313" key="3">
    <source>
        <dbReference type="EMBL" id="MCP9766038.1"/>
    </source>
</evidence>
<keyword evidence="1" id="KW-1133">Transmembrane helix</keyword>
<dbReference type="InterPro" id="IPR036852">
    <property type="entry name" value="Peptidase_S8/S53_dom_sf"/>
</dbReference>
<comment type="caution">
    <text evidence="3">The sequence shown here is derived from an EMBL/GenBank/DDBJ whole genome shotgun (WGS) entry which is preliminary data.</text>
</comment>
<keyword evidence="4" id="KW-1185">Reference proteome</keyword>
<keyword evidence="1" id="KW-0472">Membrane</keyword>
<organism evidence="3 4">
    <name type="scientific">Lacihabitans soyangensis</name>
    <dbReference type="NCBI Taxonomy" id="869394"/>
    <lineage>
        <taxon>Bacteria</taxon>
        <taxon>Pseudomonadati</taxon>
        <taxon>Bacteroidota</taxon>
        <taxon>Cytophagia</taxon>
        <taxon>Cytophagales</taxon>
        <taxon>Leadbetterellaceae</taxon>
        <taxon>Lacihabitans</taxon>
    </lineage>
</organism>
<accession>A0AAE3H762</accession>
<name>A0AAE3H762_9BACT</name>
<feature type="domain" description="Peptidase S8/S53" evidence="2">
    <location>
        <begin position="291"/>
        <end position="456"/>
    </location>
</feature>
<protein>
    <recommendedName>
        <fullName evidence="2">Peptidase S8/S53 domain-containing protein</fullName>
    </recommendedName>
</protein>
<dbReference type="AlphaFoldDB" id="A0AAE3H762"/>
<sequence length="518" mass="58893">MNLFVLCSPMISSYSPVPEYSLIGLIVLFILIYAVYFFLNNERIIYLIVAVILVFLLGALFYWNSLCENQIEGQRNMVIVYEENLENLPAIESSLRRNGYEKIDSCKSNPGLQLWSAGRGVFQDIQSGDGLADGSNPRARGANGDELGVDIALNLEIKIPENNLESNSELISELKNFPKGFSLNTRQIGSHSDDVNDNEYIIAVTDTQIDTSFNYVNLWENNSENFENFGKNGWNFVKENDSIFSKLPLHATFVTYLLERELKTTSHKFLPLITLDENKRGFLFDALCAFEEVLAYNQMQNSKKIRVINASWGYYGKRNWALEKGLTRLKNGKVLLVAAAGNSDSECDRCEKLDAKNLRNVSMREKMFYPAAYSPIFENVISVTTFNINGDIFQAANQNYSDEFIDIGVQSDNYRTGDYLFHFPFILTNTNENTSKIFERKIASWGSSFSTPIVTAHIFSKNLAQTPVVESLDYQLDGKDKLLDNGYGTYREDLNYKIESTWRATNLSKNGKVLLKKY</sequence>
<evidence type="ECO:0000259" key="2">
    <source>
        <dbReference type="Pfam" id="PF00082"/>
    </source>
</evidence>